<evidence type="ECO:0000313" key="3">
    <source>
        <dbReference type="EMBL" id="ADI15740.1"/>
    </source>
</evidence>
<dbReference type="Pfam" id="PF05368">
    <property type="entry name" value="NmrA"/>
    <property type="match status" value="1"/>
</dbReference>
<organism evidence="3 4">
    <name type="scientific">Truepera radiovictrix (strain DSM 17093 / CIP 108686 / LMG 22925 / RQ-24)</name>
    <dbReference type="NCBI Taxonomy" id="649638"/>
    <lineage>
        <taxon>Bacteria</taxon>
        <taxon>Thermotogati</taxon>
        <taxon>Deinococcota</taxon>
        <taxon>Deinococci</taxon>
        <taxon>Trueperales</taxon>
        <taxon>Trueperaceae</taxon>
        <taxon>Truepera</taxon>
    </lineage>
</organism>
<dbReference type="AlphaFoldDB" id="D7CUF5"/>
<proteinExistence type="predicted"/>
<dbReference type="InterPro" id="IPR008030">
    <property type="entry name" value="NmrA-like"/>
</dbReference>
<evidence type="ECO:0000256" key="1">
    <source>
        <dbReference type="SAM" id="Phobius"/>
    </source>
</evidence>
<dbReference type="CDD" id="cd05245">
    <property type="entry name" value="SDR_a2"/>
    <property type="match status" value="1"/>
</dbReference>
<keyword evidence="1" id="KW-0472">Membrane</keyword>
<dbReference type="InterPro" id="IPR021295">
    <property type="entry name" value="DUF2867"/>
</dbReference>
<dbReference type="eggNOG" id="COG0702">
    <property type="taxonomic scope" value="Bacteria"/>
</dbReference>
<dbReference type="HOGENOM" id="CLU_007383_6_11_0"/>
<dbReference type="InterPro" id="IPR051207">
    <property type="entry name" value="ComplexI_NDUFA9_subunit"/>
</dbReference>
<dbReference type="SUPFAM" id="SSF51735">
    <property type="entry name" value="NAD(P)-binding Rossmann-fold domains"/>
    <property type="match status" value="1"/>
</dbReference>
<reference evidence="3 4" key="2">
    <citation type="journal article" date="2011" name="Stand. Genomic Sci.">
        <title>Complete genome sequence of Truepera radiovictrix type strain (RQ-24).</title>
        <authorList>
            <person name="Ivanova N."/>
            <person name="Rohde C."/>
            <person name="Munk C."/>
            <person name="Nolan M."/>
            <person name="Lucas S."/>
            <person name="Del Rio T.G."/>
            <person name="Tice H."/>
            <person name="Deshpande S."/>
            <person name="Cheng J.F."/>
            <person name="Tapia R."/>
            <person name="Han C."/>
            <person name="Goodwin L."/>
            <person name="Pitluck S."/>
            <person name="Liolios K."/>
            <person name="Mavromatis K."/>
            <person name="Mikhailova N."/>
            <person name="Pati A."/>
            <person name="Chen A."/>
            <person name="Palaniappan K."/>
            <person name="Land M."/>
            <person name="Hauser L."/>
            <person name="Chang Y.J."/>
            <person name="Jeffries C.D."/>
            <person name="Brambilla E."/>
            <person name="Rohde M."/>
            <person name="Goker M."/>
            <person name="Tindall B.J."/>
            <person name="Woyke T."/>
            <person name="Bristow J."/>
            <person name="Eisen J.A."/>
            <person name="Markowitz V."/>
            <person name="Hugenholtz P."/>
            <person name="Kyrpides N.C."/>
            <person name="Klenk H.P."/>
            <person name="Lapidus A."/>
        </authorList>
    </citation>
    <scope>NUCLEOTIDE SEQUENCE [LARGE SCALE GENOMIC DNA]</scope>
    <source>
        <strain evidence="4">DSM 17093 / CIP 108686 / LMG 22925 / RQ-24</strain>
    </source>
</reference>
<dbReference type="GO" id="GO:0044877">
    <property type="term" value="F:protein-containing complex binding"/>
    <property type="evidence" value="ECO:0007669"/>
    <property type="project" value="TreeGrafter"/>
</dbReference>
<dbReference type="KEGG" id="tra:Trad_2634"/>
<sequence length="499" mass="55340">MQQLVLVTGATGYIGGRLVPRLLEAGLPVRCLVRDRARLAGKPWFAQVEVAEADVLRGEGLKAALRGVHTAYYLIHSMGASEKGFEDRDLRAARNFAAAAREAGVQHIVYLGGLGAAHKGMSKHLRSRQETGAALAAAGVPVTEFRAAIIVGSGSLSFEMIRYLTERLPLMVTPKWVDTRVQPIAIRDVLAFLQGALERPPQGHHVVEIGGPDILSYRDMMLTYARVRGLKRTMIPTPVLSPRLSSYWINLITPIPASIARPLVEGLTSEVIVDDPEPARAYGVHPISYETAVKLALDRTQQGAVETLWSGALAAVPRGTPEPTKLRPRDTEGMLLDRRVERFRVAREDVFSAVLRIGGEEGWGTFDWLWQLRGLLDRLWGGVGMRRGRRDPVNLQPGDALDFWRVESVAPNDHLQLRAEMKLPGRAWLRFDLRDTEDGGTEVQQTAFFEPKGLLGFLYWWAVYPLHLFVFPSMLRAIGRRAEQLSQQRAVAPDPSPSP</sequence>
<protein>
    <submittedName>
        <fullName evidence="3">NmrA family protein</fullName>
    </submittedName>
</protein>
<dbReference type="RefSeq" id="WP_013179101.1">
    <property type="nucleotide sequence ID" value="NC_014221.1"/>
</dbReference>
<keyword evidence="1" id="KW-1133">Transmembrane helix</keyword>
<dbReference type="Gene3D" id="3.40.50.720">
    <property type="entry name" value="NAD(P)-binding Rossmann-like Domain"/>
    <property type="match status" value="1"/>
</dbReference>
<dbReference type="EMBL" id="CP002049">
    <property type="protein sequence ID" value="ADI15740.1"/>
    <property type="molecule type" value="Genomic_DNA"/>
</dbReference>
<keyword evidence="1" id="KW-0812">Transmembrane</keyword>
<keyword evidence="4" id="KW-1185">Reference proteome</keyword>
<evidence type="ECO:0000313" key="4">
    <source>
        <dbReference type="Proteomes" id="UP000000379"/>
    </source>
</evidence>
<dbReference type="Proteomes" id="UP000000379">
    <property type="component" value="Chromosome"/>
</dbReference>
<feature type="transmembrane region" description="Helical" evidence="1">
    <location>
        <begin position="458"/>
        <end position="479"/>
    </location>
</feature>
<gene>
    <name evidence="3" type="ordered locus">Trad_2634</name>
</gene>
<dbReference type="InterPro" id="IPR036291">
    <property type="entry name" value="NAD(P)-bd_dom_sf"/>
</dbReference>
<evidence type="ECO:0000259" key="2">
    <source>
        <dbReference type="Pfam" id="PF05368"/>
    </source>
</evidence>
<reference evidence="4" key="1">
    <citation type="submission" date="2010-05" db="EMBL/GenBank/DDBJ databases">
        <title>The complete genome of Truepera radiovictris DSM 17093.</title>
        <authorList>
            <consortium name="US DOE Joint Genome Institute (JGI-PGF)"/>
            <person name="Lucas S."/>
            <person name="Copeland A."/>
            <person name="Lapidus A."/>
            <person name="Glavina del Rio T."/>
            <person name="Dalin E."/>
            <person name="Tice H."/>
            <person name="Bruce D."/>
            <person name="Goodwin L."/>
            <person name="Pitluck S."/>
            <person name="Kyrpides N."/>
            <person name="Mavromatis K."/>
            <person name="Ovchinnikova G."/>
            <person name="Munk A.C."/>
            <person name="Detter J.C."/>
            <person name="Han C."/>
            <person name="Tapia R."/>
            <person name="Land M."/>
            <person name="Hauser L."/>
            <person name="Markowitz V."/>
            <person name="Cheng J.-F."/>
            <person name="Hugenholtz P."/>
            <person name="Woyke T."/>
            <person name="Wu D."/>
            <person name="Tindall B."/>
            <person name="Pomrenke H.G."/>
            <person name="Brambilla E."/>
            <person name="Klenk H.-P."/>
            <person name="Eisen J.A."/>
        </authorList>
    </citation>
    <scope>NUCLEOTIDE SEQUENCE [LARGE SCALE GENOMIC DNA]</scope>
    <source>
        <strain evidence="4">DSM 17093 / CIP 108686 / LMG 22925 / RQ-24</strain>
    </source>
</reference>
<accession>D7CUF5</accession>
<dbReference type="PANTHER" id="PTHR12126:SF11">
    <property type="entry name" value="NADH DEHYDROGENASE [UBIQUINONE] 1 ALPHA SUBCOMPLEX SUBUNIT 9, MITOCHONDRIAL"/>
    <property type="match status" value="1"/>
</dbReference>
<feature type="domain" description="NmrA-like" evidence="2">
    <location>
        <begin position="1"/>
        <end position="121"/>
    </location>
</feature>
<dbReference type="SUPFAM" id="SSF55961">
    <property type="entry name" value="Bet v1-like"/>
    <property type="match status" value="1"/>
</dbReference>
<dbReference type="PANTHER" id="PTHR12126">
    <property type="entry name" value="NADH-UBIQUINONE OXIDOREDUCTASE 39 KDA SUBUNIT-RELATED"/>
    <property type="match status" value="1"/>
</dbReference>
<dbReference type="STRING" id="649638.Trad_2634"/>
<name>D7CUF5_TRURR</name>
<dbReference type="Pfam" id="PF11066">
    <property type="entry name" value="DUF2867"/>
    <property type="match status" value="1"/>
</dbReference>
<dbReference type="OrthoDB" id="9774199at2"/>